<keyword evidence="2" id="KW-0812">Transmembrane</keyword>
<proteinExistence type="predicted"/>
<name>A0AAN9N1W7_CANGL</name>
<dbReference type="AlphaFoldDB" id="A0AAN9N1W7"/>
<reference evidence="3 4" key="1">
    <citation type="submission" date="2024-01" db="EMBL/GenBank/DDBJ databases">
        <title>The genomes of 5 underutilized Papilionoideae crops provide insights into root nodulation and disease resistanc.</title>
        <authorList>
            <person name="Jiang F."/>
        </authorList>
    </citation>
    <scope>NUCLEOTIDE SEQUENCE [LARGE SCALE GENOMIC DNA]</scope>
    <source>
        <strain evidence="3">LVBAO_FW01</strain>
        <tissue evidence="3">Leaves</tissue>
    </source>
</reference>
<evidence type="ECO:0000256" key="2">
    <source>
        <dbReference type="SAM" id="Phobius"/>
    </source>
</evidence>
<keyword evidence="4" id="KW-1185">Reference proteome</keyword>
<keyword evidence="2" id="KW-0472">Membrane</keyword>
<evidence type="ECO:0000256" key="1">
    <source>
        <dbReference type="SAM" id="MobiDB-lite"/>
    </source>
</evidence>
<evidence type="ECO:0000313" key="3">
    <source>
        <dbReference type="EMBL" id="KAK7361763.1"/>
    </source>
</evidence>
<dbReference type="Proteomes" id="UP001367508">
    <property type="component" value="Unassembled WGS sequence"/>
</dbReference>
<dbReference type="EMBL" id="JAYMYQ010000001">
    <property type="protein sequence ID" value="KAK7361763.1"/>
    <property type="molecule type" value="Genomic_DNA"/>
</dbReference>
<protein>
    <submittedName>
        <fullName evidence="3">Uncharacterized protein</fullName>
    </submittedName>
</protein>
<organism evidence="3 4">
    <name type="scientific">Canavalia gladiata</name>
    <name type="common">Sword bean</name>
    <name type="synonym">Dolichos gladiatus</name>
    <dbReference type="NCBI Taxonomy" id="3824"/>
    <lineage>
        <taxon>Eukaryota</taxon>
        <taxon>Viridiplantae</taxon>
        <taxon>Streptophyta</taxon>
        <taxon>Embryophyta</taxon>
        <taxon>Tracheophyta</taxon>
        <taxon>Spermatophyta</taxon>
        <taxon>Magnoliopsida</taxon>
        <taxon>eudicotyledons</taxon>
        <taxon>Gunneridae</taxon>
        <taxon>Pentapetalae</taxon>
        <taxon>rosids</taxon>
        <taxon>fabids</taxon>
        <taxon>Fabales</taxon>
        <taxon>Fabaceae</taxon>
        <taxon>Papilionoideae</taxon>
        <taxon>50 kb inversion clade</taxon>
        <taxon>NPAAA clade</taxon>
        <taxon>indigoferoid/millettioid clade</taxon>
        <taxon>Phaseoleae</taxon>
        <taxon>Canavalia</taxon>
    </lineage>
</organism>
<feature type="compositionally biased region" description="Low complexity" evidence="1">
    <location>
        <begin position="90"/>
        <end position="103"/>
    </location>
</feature>
<sequence>MDTHIEDEEYETRLRPSRSHIYFYMAPIGYPNLSFCSVILSPALIHDVITPSRNKLFLRRVLGHVEHPFSLGLTKTSKKARPTSSSCFGHHSLPSSLTSSHHQ</sequence>
<keyword evidence="2" id="KW-1133">Transmembrane helix</keyword>
<gene>
    <name evidence="3" type="ORF">VNO77_03845</name>
</gene>
<feature type="transmembrane region" description="Helical" evidence="2">
    <location>
        <begin position="21"/>
        <end position="45"/>
    </location>
</feature>
<accession>A0AAN9N1W7</accession>
<evidence type="ECO:0000313" key="4">
    <source>
        <dbReference type="Proteomes" id="UP001367508"/>
    </source>
</evidence>
<comment type="caution">
    <text evidence="3">The sequence shown here is derived from an EMBL/GenBank/DDBJ whole genome shotgun (WGS) entry which is preliminary data.</text>
</comment>
<feature type="region of interest" description="Disordered" evidence="1">
    <location>
        <begin position="74"/>
        <end position="103"/>
    </location>
</feature>